<dbReference type="EMBL" id="GEDC01014606">
    <property type="protein sequence ID" value="JAS22692.1"/>
    <property type="molecule type" value="Transcribed_RNA"/>
</dbReference>
<dbReference type="AlphaFoldDB" id="A0A1B6DAM2"/>
<feature type="domain" description="C2" evidence="1">
    <location>
        <begin position="96"/>
        <end position="226"/>
    </location>
</feature>
<dbReference type="InterPro" id="IPR000008">
    <property type="entry name" value="C2_dom"/>
</dbReference>
<dbReference type="CDD" id="cd08690">
    <property type="entry name" value="C2_Freud-1"/>
    <property type="match status" value="1"/>
</dbReference>
<dbReference type="Gene3D" id="2.60.40.150">
    <property type="entry name" value="C2 domain"/>
    <property type="match status" value="1"/>
</dbReference>
<dbReference type="SUPFAM" id="SSF49562">
    <property type="entry name" value="C2 domain (Calcium/lipid-binding domain, CaLB)"/>
    <property type="match status" value="1"/>
</dbReference>
<dbReference type="InterPro" id="IPR039725">
    <property type="entry name" value="CC2D1A/B"/>
</dbReference>
<organism evidence="2">
    <name type="scientific">Clastoptera arizonana</name>
    <name type="common">Arizona spittle bug</name>
    <dbReference type="NCBI Taxonomy" id="38151"/>
    <lineage>
        <taxon>Eukaryota</taxon>
        <taxon>Metazoa</taxon>
        <taxon>Ecdysozoa</taxon>
        <taxon>Arthropoda</taxon>
        <taxon>Hexapoda</taxon>
        <taxon>Insecta</taxon>
        <taxon>Pterygota</taxon>
        <taxon>Neoptera</taxon>
        <taxon>Paraneoptera</taxon>
        <taxon>Hemiptera</taxon>
        <taxon>Auchenorrhyncha</taxon>
        <taxon>Cercopoidea</taxon>
        <taxon>Clastopteridae</taxon>
        <taxon>Clastoptera</taxon>
    </lineage>
</organism>
<dbReference type="PANTHER" id="PTHR13076">
    <property type="entry name" value="COILED-COIL AND C2 DOMAIN-CONTAINING PROTEIN 1-LIKE"/>
    <property type="match status" value="1"/>
</dbReference>
<name>A0A1B6DAM2_9HEMI</name>
<dbReference type="PROSITE" id="PS50004">
    <property type="entry name" value="C2"/>
    <property type="match status" value="1"/>
</dbReference>
<dbReference type="InterPro" id="IPR037772">
    <property type="entry name" value="C2_Freud"/>
</dbReference>
<dbReference type="GO" id="GO:0001227">
    <property type="term" value="F:DNA-binding transcription repressor activity, RNA polymerase II-specific"/>
    <property type="evidence" value="ECO:0007669"/>
    <property type="project" value="InterPro"/>
</dbReference>
<evidence type="ECO:0000259" key="1">
    <source>
        <dbReference type="PROSITE" id="PS50004"/>
    </source>
</evidence>
<reference evidence="2" key="1">
    <citation type="submission" date="2015-12" db="EMBL/GenBank/DDBJ databases">
        <title>De novo transcriptome assembly of four potential Pierce s Disease insect vectors from Arizona vineyards.</title>
        <authorList>
            <person name="Tassone E.E."/>
        </authorList>
    </citation>
    <scope>NUCLEOTIDE SEQUENCE</scope>
</reference>
<dbReference type="Pfam" id="PF00168">
    <property type="entry name" value="C2"/>
    <property type="match status" value="1"/>
</dbReference>
<dbReference type="SMART" id="SM00239">
    <property type="entry name" value="C2"/>
    <property type="match status" value="1"/>
</dbReference>
<gene>
    <name evidence="2" type="ORF">g.37585</name>
</gene>
<dbReference type="InterPro" id="IPR035892">
    <property type="entry name" value="C2_domain_sf"/>
</dbReference>
<evidence type="ECO:0000313" key="2">
    <source>
        <dbReference type="EMBL" id="JAS22692.1"/>
    </source>
</evidence>
<sequence length="266" mass="30587">MNSVPVSPENKVLLESDFDVVSVNDCSPGSDSDIYDKLEADLLNQLKKFMETRNHFKAIGDVTSANRFEQQALSTKKDLDFVKFSHKNKHPVPKFHYEMKSFSIVQCNTELGDNDVELTLVQGINYNVPNPKEVDTYIRFEFPYPNEDPFRDKTSVIYNTNNPVYDEKFTIPIQRNARACQRIFKRQTLKCEVWAKGGFFRSDCLIGTASVKLQPLENICVIHDSFNLMDGRKAVGGKLEVKIRVRNPILTKQIEQVQEKWLVIDS</sequence>
<accession>A0A1B6DAM2</accession>
<dbReference type="PANTHER" id="PTHR13076:SF9">
    <property type="entry name" value="COILED-COIL AND C2 DOMAIN-CONTAINING PROTEIN 1-LIKE"/>
    <property type="match status" value="1"/>
</dbReference>
<proteinExistence type="predicted"/>
<protein>
    <recommendedName>
        <fullName evidence="1">C2 domain-containing protein</fullName>
    </recommendedName>
</protein>